<reference evidence="1" key="1">
    <citation type="submission" date="2021-04" db="EMBL/GenBank/DDBJ databases">
        <authorList>
            <person name="Tunstrom K."/>
        </authorList>
    </citation>
    <scope>NUCLEOTIDE SEQUENCE</scope>
</reference>
<name>A0A8S3X6Z6_PARAO</name>
<evidence type="ECO:0000313" key="1">
    <source>
        <dbReference type="EMBL" id="CAG5006416.1"/>
    </source>
</evidence>
<dbReference type="EMBL" id="CAJQZP010000980">
    <property type="protein sequence ID" value="CAG5006416.1"/>
    <property type="molecule type" value="Genomic_DNA"/>
</dbReference>
<evidence type="ECO:0000313" key="2">
    <source>
        <dbReference type="Proteomes" id="UP000691718"/>
    </source>
</evidence>
<accession>A0A8S3X6Z6</accession>
<comment type="caution">
    <text evidence="1">The sequence shown here is derived from an EMBL/GenBank/DDBJ whole genome shotgun (WGS) entry which is preliminary data.</text>
</comment>
<dbReference type="OrthoDB" id="7445516at2759"/>
<organism evidence="1 2">
    <name type="scientific">Parnassius apollo</name>
    <name type="common">Apollo butterfly</name>
    <name type="synonym">Papilio apollo</name>
    <dbReference type="NCBI Taxonomy" id="110799"/>
    <lineage>
        <taxon>Eukaryota</taxon>
        <taxon>Metazoa</taxon>
        <taxon>Ecdysozoa</taxon>
        <taxon>Arthropoda</taxon>
        <taxon>Hexapoda</taxon>
        <taxon>Insecta</taxon>
        <taxon>Pterygota</taxon>
        <taxon>Neoptera</taxon>
        <taxon>Endopterygota</taxon>
        <taxon>Lepidoptera</taxon>
        <taxon>Glossata</taxon>
        <taxon>Ditrysia</taxon>
        <taxon>Papilionoidea</taxon>
        <taxon>Papilionidae</taxon>
        <taxon>Parnassiinae</taxon>
        <taxon>Parnassini</taxon>
        <taxon>Parnassius</taxon>
        <taxon>Parnassius</taxon>
    </lineage>
</organism>
<gene>
    <name evidence="1" type="ORF">PAPOLLO_LOCUS14745</name>
</gene>
<dbReference type="Proteomes" id="UP000691718">
    <property type="component" value="Unassembled WGS sequence"/>
</dbReference>
<sequence length="147" mass="16760">MQWVSYTSGTAYTVSESRDGKVQVTKLVKYSITTEENITQSEMDTKSQVTPIMDEDEGTITGFVSQQFEPTGLMVPNMTAEGRSLLTQLRKGIKIKSRKPNGRDKKISMKTTGLTEKEILDFIIKDPKINMPKLLRHFQKERELEID</sequence>
<protein>
    <submittedName>
        <fullName evidence="1">(apollo) hypothetical protein</fullName>
    </submittedName>
</protein>
<dbReference type="AlphaFoldDB" id="A0A8S3X6Z6"/>
<proteinExistence type="predicted"/>
<keyword evidence="2" id="KW-1185">Reference proteome</keyword>